<comment type="caution">
    <text evidence="3">The sequence shown here is derived from an EMBL/GenBank/DDBJ whole genome shotgun (WGS) entry which is preliminary data.</text>
</comment>
<organism evidence="3 4">
    <name type="scientific">Moniliophthora roreri</name>
    <name type="common">Frosty pod rot fungus</name>
    <name type="synonym">Monilia roreri</name>
    <dbReference type="NCBI Taxonomy" id="221103"/>
    <lineage>
        <taxon>Eukaryota</taxon>
        <taxon>Fungi</taxon>
        <taxon>Dikarya</taxon>
        <taxon>Basidiomycota</taxon>
        <taxon>Agaricomycotina</taxon>
        <taxon>Agaricomycetes</taxon>
        <taxon>Agaricomycetidae</taxon>
        <taxon>Agaricales</taxon>
        <taxon>Marasmiineae</taxon>
        <taxon>Marasmiaceae</taxon>
        <taxon>Moniliophthora</taxon>
    </lineage>
</organism>
<evidence type="ECO:0000313" key="4">
    <source>
        <dbReference type="Proteomes" id="UP000054988"/>
    </source>
</evidence>
<evidence type="ECO:0000259" key="2">
    <source>
        <dbReference type="Pfam" id="PF09791"/>
    </source>
</evidence>
<feature type="domain" description="Oxidoreductase-like" evidence="2">
    <location>
        <begin position="84"/>
        <end position="130"/>
    </location>
</feature>
<dbReference type="InterPro" id="IPR039251">
    <property type="entry name" value="OXLD1"/>
</dbReference>
<reference evidence="3 4" key="1">
    <citation type="submission" date="2015-12" db="EMBL/GenBank/DDBJ databases">
        <title>Draft genome sequence of Moniliophthora roreri, the causal agent of frosty pod rot of cacao.</title>
        <authorList>
            <person name="Aime M.C."/>
            <person name="Diaz-Valderrama J.R."/>
            <person name="Kijpornyongpan T."/>
            <person name="Phillips-Mora W."/>
        </authorList>
    </citation>
    <scope>NUCLEOTIDE SEQUENCE [LARGE SCALE GENOMIC DNA]</scope>
    <source>
        <strain evidence="3 4">MCA 2952</strain>
    </source>
</reference>
<feature type="compositionally biased region" description="Low complexity" evidence="1">
    <location>
        <begin position="21"/>
        <end position="35"/>
    </location>
</feature>
<dbReference type="Proteomes" id="UP000054988">
    <property type="component" value="Unassembled WGS sequence"/>
</dbReference>
<dbReference type="GO" id="GO:0005739">
    <property type="term" value="C:mitochondrion"/>
    <property type="evidence" value="ECO:0007669"/>
    <property type="project" value="TreeGrafter"/>
</dbReference>
<accession>A0A0W0FLV6</accession>
<gene>
    <name evidence="3" type="ORF">WG66_10117</name>
</gene>
<dbReference type="eggNOG" id="ENOG502SCAE">
    <property type="taxonomic scope" value="Eukaryota"/>
</dbReference>
<dbReference type="AlphaFoldDB" id="A0A0W0FLV6"/>
<proteinExistence type="predicted"/>
<dbReference type="PANTHER" id="PTHR21193:SF3">
    <property type="entry name" value="OXIDOREDUCTASE-LIKE DOMAIN-CONTAINING PROTEIN 1"/>
    <property type="match status" value="1"/>
</dbReference>
<protein>
    <recommendedName>
        <fullName evidence="2">Oxidoreductase-like domain-containing protein</fullName>
    </recommendedName>
</protein>
<name>A0A0W0FLV6_MONRR</name>
<dbReference type="Pfam" id="PF09791">
    <property type="entry name" value="Oxidored-like"/>
    <property type="match status" value="1"/>
</dbReference>
<sequence>MTLPQYGVRILPRPNFHTSTRRLQSTSTSTQRPTQVARGGQNLTNRYVRLEKSLRGKKTLESDVRELQQHVPTSNTAPKNTLETFRGVVIPVKPKEPASDECCMSGCAVCVYDLYDESLAAYRESMEKVKATLRKMGVPEEEWPISLAPEVKEKRRDNPTLSAFEEMERMLKLKGEEREKEKEMTNAATIRPPKSGSFTTTWNEIYEGVRWVLFSNR</sequence>
<dbReference type="PANTHER" id="PTHR21193">
    <property type="entry name" value="OXIDOREDUCTASE-LIKE DOMAIN-CONTAINING PROTEIN 1"/>
    <property type="match status" value="1"/>
</dbReference>
<feature type="region of interest" description="Disordered" evidence="1">
    <location>
        <begin position="13"/>
        <end position="42"/>
    </location>
</feature>
<dbReference type="InterPro" id="IPR019180">
    <property type="entry name" value="Oxidoreductase-like_N"/>
</dbReference>
<evidence type="ECO:0000313" key="3">
    <source>
        <dbReference type="EMBL" id="KTB37306.1"/>
    </source>
</evidence>
<dbReference type="EMBL" id="LATX01001857">
    <property type="protein sequence ID" value="KTB37306.1"/>
    <property type="molecule type" value="Genomic_DNA"/>
</dbReference>
<evidence type="ECO:0000256" key="1">
    <source>
        <dbReference type="SAM" id="MobiDB-lite"/>
    </source>
</evidence>